<dbReference type="OrthoDB" id="4216319at2759"/>
<reference evidence="1 2" key="1">
    <citation type="submission" date="2015-04" db="EMBL/GenBank/DDBJ databases">
        <authorList>
            <person name="Syromyatnikov M.Y."/>
            <person name="Popov V.N."/>
        </authorList>
    </citation>
    <scope>NUCLEOTIDE SEQUENCE [LARGE SCALE GENOMIC DNA]</scope>
    <source>
        <strain evidence="1">WF-38-12</strain>
    </source>
</reference>
<accession>A0A0U1LJ43</accession>
<evidence type="ECO:0000313" key="2">
    <source>
        <dbReference type="Proteomes" id="UP000054383"/>
    </source>
</evidence>
<organism evidence="1 2">
    <name type="scientific">Talaromyces islandicus</name>
    <name type="common">Penicillium islandicum</name>
    <dbReference type="NCBI Taxonomy" id="28573"/>
    <lineage>
        <taxon>Eukaryota</taxon>
        <taxon>Fungi</taxon>
        <taxon>Dikarya</taxon>
        <taxon>Ascomycota</taxon>
        <taxon>Pezizomycotina</taxon>
        <taxon>Eurotiomycetes</taxon>
        <taxon>Eurotiomycetidae</taxon>
        <taxon>Eurotiales</taxon>
        <taxon>Trichocomaceae</taxon>
        <taxon>Talaromyces</taxon>
        <taxon>Talaromyces sect. Islandici</taxon>
    </lineage>
</organism>
<gene>
    <name evidence="1" type="ORF">PISL3812_00372</name>
</gene>
<proteinExistence type="predicted"/>
<dbReference type="Proteomes" id="UP000054383">
    <property type="component" value="Unassembled WGS sequence"/>
</dbReference>
<protein>
    <submittedName>
        <fullName evidence="1">Uncharacterized protein</fullName>
    </submittedName>
</protein>
<name>A0A0U1LJ43_TALIS</name>
<keyword evidence="2" id="KW-1185">Reference proteome</keyword>
<dbReference type="AlphaFoldDB" id="A0A0U1LJ43"/>
<evidence type="ECO:0000313" key="1">
    <source>
        <dbReference type="EMBL" id="CRG83024.1"/>
    </source>
</evidence>
<dbReference type="EMBL" id="CVMT01000001">
    <property type="protein sequence ID" value="CRG83024.1"/>
    <property type="molecule type" value="Genomic_DNA"/>
</dbReference>
<sequence>MEDLYRHASDGGEGHSRILRENRNRDPRGFYNFFREALNLTEVHIDDWTICHTRIPELFDPGLLMELLKSKKGYRAAIALQDAVILATTLRATCPLCYCSFSLHSTLKSHLRDKSDQHKKLLSEPDGRFDTPRVIEELVNGVYDEKPERIFLEGRTSENTANL</sequence>